<comment type="caution">
    <text evidence="8">The sequence shown here is derived from an EMBL/GenBank/DDBJ whole genome shotgun (WGS) entry which is preliminary data.</text>
</comment>
<dbReference type="GO" id="GO:0022857">
    <property type="term" value="F:transmembrane transporter activity"/>
    <property type="evidence" value="ECO:0007669"/>
    <property type="project" value="InterPro"/>
</dbReference>
<keyword evidence="5 6" id="KW-0472">Membrane</keyword>
<keyword evidence="9" id="KW-1185">Reference proteome</keyword>
<reference evidence="8 9" key="1">
    <citation type="submission" date="2019-07" db="EMBL/GenBank/DDBJ databases">
        <title>Aquicoccus porphyridii gen. nov., sp. nov., isolated from a small marine red alga, Porphyridium marinum.</title>
        <authorList>
            <person name="Liu L."/>
        </authorList>
    </citation>
    <scope>NUCLEOTIDE SEQUENCE [LARGE SCALE GENOMIC DNA]</scope>
    <source>
        <strain evidence="8 9">L1 8-17</strain>
    </source>
</reference>
<feature type="domain" description="Major facilitator superfamily (MFS) profile" evidence="7">
    <location>
        <begin position="17"/>
        <end position="386"/>
    </location>
</feature>
<keyword evidence="2" id="KW-1003">Cell membrane</keyword>
<accession>A0A5A9ZGB2</accession>
<keyword evidence="3 6" id="KW-0812">Transmembrane</keyword>
<feature type="transmembrane region" description="Helical" evidence="6">
    <location>
        <begin position="83"/>
        <end position="106"/>
    </location>
</feature>
<proteinExistence type="predicted"/>
<dbReference type="SUPFAM" id="SSF103473">
    <property type="entry name" value="MFS general substrate transporter"/>
    <property type="match status" value="1"/>
</dbReference>
<dbReference type="PROSITE" id="PS50850">
    <property type="entry name" value="MFS"/>
    <property type="match status" value="1"/>
</dbReference>
<name>A0A5A9ZGB2_9RHOB</name>
<evidence type="ECO:0000256" key="2">
    <source>
        <dbReference type="ARBA" id="ARBA00022475"/>
    </source>
</evidence>
<feature type="transmembrane region" description="Helical" evidence="6">
    <location>
        <begin position="335"/>
        <end position="355"/>
    </location>
</feature>
<evidence type="ECO:0000256" key="3">
    <source>
        <dbReference type="ARBA" id="ARBA00022692"/>
    </source>
</evidence>
<evidence type="ECO:0000256" key="6">
    <source>
        <dbReference type="SAM" id="Phobius"/>
    </source>
</evidence>
<feature type="transmembrane region" description="Helical" evidence="6">
    <location>
        <begin position="142"/>
        <end position="163"/>
    </location>
</feature>
<dbReference type="GO" id="GO:0005886">
    <property type="term" value="C:plasma membrane"/>
    <property type="evidence" value="ECO:0007669"/>
    <property type="project" value="UniProtKB-SubCell"/>
</dbReference>
<evidence type="ECO:0000256" key="1">
    <source>
        <dbReference type="ARBA" id="ARBA00004651"/>
    </source>
</evidence>
<gene>
    <name evidence="8" type="ORF">FLO80_09295</name>
</gene>
<evidence type="ECO:0000256" key="5">
    <source>
        <dbReference type="ARBA" id="ARBA00023136"/>
    </source>
</evidence>
<feature type="transmembrane region" description="Helical" evidence="6">
    <location>
        <begin position="112"/>
        <end position="130"/>
    </location>
</feature>
<feature type="transmembrane region" description="Helical" evidence="6">
    <location>
        <begin position="20"/>
        <end position="39"/>
    </location>
</feature>
<evidence type="ECO:0000313" key="8">
    <source>
        <dbReference type="EMBL" id="KAA0916297.1"/>
    </source>
</evidence>
<feature type="transmembrane region" description="Helical" evidence="6">
    <location>
        <begin position="278"/>
        <end position="296"/>
    </location>
</feature>
<feature type="transmembrane region" description="Helical" evidence="6">
    <location>
        <begin position="169"/>
        <end position="191"/>
    </location>
</feature>
<protein>
    <submittedName>
        <fullName evidence="8">MFS transporter</fullName>
    </submittedName>
</protein>
<keyword evidence="4 6" id="KW-1133">Transmembrane helix</keyword>
<evidence type="ECO:0000259" key="7">
    <source>
        <dbReference type="PROSITE" id="PS50850"/>
    </source>
</evidence>
<dbReference type="InterPro" id="IPR020846">
    <property type="entry name" value="MFS_dom"/>
</dbReference>
<comment type="subcellular location">
    <subcellularLocation>
        <location evidence="1">Cell membrane</location>
        <topology evidence="1">Multi-pass membrane protein</topology>
    </subcellularLocation>
</comment>
<feature type="transmembrane region" description="Helical" evidence="6">
    <location>
        <begin position="212"/>
        <end position="231"/>
    </location>
</feature>
<evidence type="ECO:0000256" key="4">
    <source>
        <dbReference type="ARBA" id="ARBA00022989"/>
    </source>
</evidence>
<feature type="transmembrane region" description="Helical" evidence="6">
    <location>
        <begin position="51"/>
        <end position="71"/>
    </location>
</feature>
<dbReference type="Proteomes" id="UP000325291">
    <property type="component" value="Unassembled WGS sequence"/>
</dbReference>
<dbReference type="InterPro" id="IPR011701">
    <property type="entry name" value="MFS"/>
</dbReference>
<feature type="transmembrane region" description="Helical" evidence="6">
    <location>
        <begin position="361"/>
        <end position="383"/>
    </location>
</feature>
<dbReference type="PANTHER" id="PTHR43124">
    <property type="entry name" value="PURINE EFFLUX PUMP PBUE"/>
    <property type="match status" value="1"/>
</dbReference>
<dbReference type="Gene3D" id="1.20.1250.20">
    <property type="entry name" value="MFS general substrate transporter like domains"/>
    <property type="match status" value="1"/>
</dbReference>
<organism evidence="8 9">
    <name type="scientific">Aquicoccus porphyridii</name>
    <dbReference type="NCBI Taxonomy" id="1852029"/>
    <lineage>
        <taxon>Bacteria</taxon>
        <taxon>Pseudomonadati</taxon>
        <taxon>Pseudomonadota</taxon>
        <taxon>Alphaproteobacteria</taxon>
        <taxon>Rhodobacterales</taxon>
        <taxon>Paracoccaceae</taxon>
        <taxon>Aquicoccus</taxon>
    </lineage>
</organism>
<dbReference type="InterPro" id="IPR036259">
    <property type="entry name" value="MFS_trans_sf"/>
</dbReference>
<feature type="transmembrane region" description="Helical" evidence="6">
    <location>
        <begin position="302"/>
        <end position="323"/>
    </location>
</feature>
<dbReference type="EMBL" id="VINQ01000005">
    <property type="protein sequence ID" value="KAA0916297.1"/>
    <property type="molecule type" value="Genomic_DNA"/>
</dbReference>
<sequence>MSYHETEHMPNLNRNIQTLALLAAVLLVGSNAFVLSPILSEVADGLATDPFRIAWAISAFGAATMVSALTFSGLIDRLPAGRVLGGAALLLALAQVSSGLSQGWLWLCLSQALAGVAVGILLPGTYATAASTASEGREAARLGLVLTGWALSLVLAVPLAAVVTEWLGWRAVYMLLALLSVPVSLGLILALPDTPGTTTTRTPPWRAVRLPGVALLLVVMFAYMTAFYGSFAFFGEGMRNAFGLSAQGTGLFVLAYGLGFGLAGIGLGLVAPKITRGYILLVLFGIAGSYGCWRFALVDPRAAFAGAAIWGILNQLGLNALVVSLNRRAAAARGAVMGLNSAVTYSAVFAGPIIMGPVYAGAGFTAVSGLAAMFVLVGAAFSWKVV</sequence>
<dbReference type="PANTHER" id="PTHR43124:SF10">
    <property type="entry name" value="PURINE EFFLUX PUMP PBUE"/>
    <property type="match status" value="1"/>
</dbReference>
<dbReference type="Pfam" id="PF07690">
    <property type="entry name" value="MFS_1"/>
    <property type="match status" value="1"/>
</dbReference>
<feature type="transmembrane region" description="Helical" evidence="6">
    <location>
        <begin position="251"/>
        <end position="271"/>
    </location>
</feature>
<evidence type="ECO:0000313" key="9">
    <source>
        <dbReference type="Proteomes" id="UP000325291"/>
    </source>
</evidence>
<dbReference type="InterPro" id="IPR050189">
    <property type="entry name" value="MFS_Efflux_Transporters"/>
</dbReference>
<dbReference type="AlphaFoldDB" id="A0A5A9ZGB2"/>